<organism evidence="3 4">
    <name type="scientific">Lolium multiflorum</name>
    <name type="common">Italian ryegrass</name>
    <name type="synonym">Lolium perenne subsp. multiflorum</name>
    <dbReference type="NCBI Taxonomy" id="4521"/>
    <lineage>
        <taxon>Eukaryota</taxon>
        <taxon>Viridiplantae</taxon>
        <taxon>Streptophyta</taxon>
        <taxon>Embryophyta</taxon>
        <taxon>Tracheophyta</taxon>
        <taxon>Spermatophyta</taxon>
        <taxon>Magnoliopsida</taxon>
        <taxon>Liliopsida</taxon>
        <taxon>Poales</taxon>
        <taxon>Poaceae</taxon>
        <taxon>BOP clade</taxon>
        <taxon>Pooideae</taxon>
        <taxon>Poodae</taxon>
        <taxon>Poeae</taxon>
        <taxon>Poeae Chloroplast Group 2 (Poeae type)</taxon>
        <taxon>Loliodinae</taxon>
        <taxon>Loliinae</taxon>
        <taxon>Lolium</taxon>
    </lineage>
</organism>
<evidence type="ECO:0000256" key="1">
    <source>
        <dbReference type="SAM" id="Coils"/>
    </source>
</evidence>
<dbReference type="AlphaFoldDB" id="A0AAD8RE76"/>
<dbReference type="Proteomes" id="UP001231189">
    <property type="component" value="Unassembled WGS sequence"/>
</dbReference>
<gene>
    <name evidence="3" type="ORF">QYE76_023306</name>
</gene>
<feature type="region of interest" description="Disordered" evidence="2">
    <location>
        <begin position="89"/>
        <end position="122"/>
    </location>
</feature>
<reference evidence="3" key="1">
    <citation type="submission" date="2023-07" db="EMBL/GenBank/DDBJ databases">
        <title>A chromosome-level genome assembly of Lolium multiflorum.</title>
        <authorList>
            <person name="Chen Y."/>
            <person name="Copetti D."/>
            <person name="Kolliker R."/>
            <person name="Studer B."/>
        </authorList>
    </citation>
    <scope>NUCLEOTIDE SEQUENCE</scope>
    <source>
        <strain evidence="3">02402/16</strain>
        <tissue evidence="3">Leaf</tissue>
    </source>
</reference>
<dbReference type="EMBL" id="JAUUTY010000006">
    <property type="protein sequence ID" value="KAK1617789.1"/>
    <property type="molecule type" value="Genomic_DNA"/>
</dbReference>
<accession>A0AAD8RE76</accession>
<sequence>MRTTATRQAHAFDDVYGLEGVEEMLDAVVACAGEDEGDGSRGALARPVRNHRVPGMPRHGTGRAWARLVRPMSWSRELRPCCVMIKSSGGDTDLPHLKKTKTRSDKPESTKKSTPLSCEGEPIVPLPRRKVMANIKASSVSPSASASVPPSSNDHPIHTAVDIVVDFADQFVRMEVENAQLRQGAKYLIEQLEKANKLAVEAQKENASLQEALKLLKKKMKEEEQSKLENQRQAYKKEGALRKSIESLLGTADMPVDRTNKLRVDSMSDALSFAVESSE</sequence>
<protein>
    <submittedName>
        <fullName evidence="3">Uncharacterized protein</fullName>
    </submittedName>
</protein>
<evidence type="ECO:0000313" key="3">
    <source>
        <dbReference type="EMBL" id="KAK1617789.1"/>
    </source>
</evidence>
<keyword evidence="1" id="KW-0175">Coiled coil</keyword>
<feature type="compositionally biased region" description="Basic and acidic residues" evidence="2">
    <location>
        <begin position="102"/>
        <end position="111"/>
    </location>
</feature>
<comment type="caution">
    <text evidence="3">The sequence shown here is derived from an EMBL/GenBank/DDBJ whole genome shotgun (WGS) entry which is preliminary data.</text>
</comment>
<evidence type="ECO:0000256" key="2">
    <source>
        <dbReference type="SAM" id="MobiDB-lite"/>
    </source>
</evidence>
<feature type="coiled-coil region" evidence="1">
    <location>
        <begin position="185"/>
        <end position="238"/>
    </location>
</feature>
<name>A0AAD8RE76_LOLMU</name>
<evidence type="ECO:0000313" key="4">
    <source>
        <dbReference type="Proteomes" id="UP001231189"/>
    </source>
</evidence>
<proteinExistence type="predicted"/>
<keyword evidence="4" id="KW-1185">Reference proteome</keyword>